<evidence type="ECO:0000256" key="2">
    <source>
        <dbReference type="ARBA" id="ARBA00022679"/>
    </source>
</evidence>
<evidence type="ECO:0000256" key="1">
    <source>
        <dbReference type="ARBA" id="ARBA00022555"/>
    </source>
</evidence>
<reference evidence="8 9" key="1">
    <citation type="submission" date="2021-07" db="EMBL/GenBank/DDBJ databases">
        <title>The Aristolochia fimbriata genome: insights into angiosperm evolution, floral development and chemical biosynthesis.</title>
        <authorList>
            <person name="Jiao Y."/>
        </authorList>
    </citation>
    <scope>NUCLEOTIDE SEQUENCE [LARGE SCALE GENOMIC DNA]</scope>
    <source>
        <strain evidence="8">IBCAS-2021</strain>
        <tissue evidence="8">Leaf</tissue>
    </source>
</reference>
<dbReference type="InterPro" id="IPR051305">
    <property type="entry name" value="tRNA_2-thiouridylase_MnmA"/>
</dbReference>
<evidence type="ECO:0000256" key="4">
    <source>
        <dbReference type="ARBA" id="ARBA00022741"/>
    </source>
</evidence>
<keyword evidence="4" id="KW-0547">Nucleotide-binding</keyword>
<gene>
    <name evidence="8" type="ORF">H6P81_009418</name>
</gene>
<keyword evidence="6" id="KW-0694">RNA-binding</keyword>
<proteinExistence type="predicted"/>
<dbReference type="Pfam" id="PF03054">
    <property type="entry name" value="tRNA_Me_trans"/>
    <property type="match status" value="2"/>
</dbReference>
<dbReference type="SUPFAM" id="SSF52402">
    <property type="entry name" value="Adenine nucleotide alpha hydrolases-like"/>
    <property type="match status" value="1"/>
</dbReference>
<dbReference type="GO" id="GO:0016740">
    <property type="term" value="F:transferase activity"/>
    <property type="evidence" value="ECO:0007669"/>
    <property type="project" value="UniProtKB-KW"/>
</dbReference>
<organism evidence="8 9">
    <name type="scientific">Aristolochia fimbriata</name>
    <name type="common">White veined hardy Dutchman's pipe vine</name>
    <dbReference type="NCBI Taxonomy" id="158543"/>
    <lineage>
        <taxon>Eukaryota</taxon>
        <taxon>Viridiplantae</taxon>
        <taxon>Streptophyta</taxon>
        <taxon>Embryophyta</taxon>
        <taxon>Tracheophyta</taxon>
        <taxon>Spermatophyta</taxon>
        <taxon>Magnoliopsida</taxon>
        <taxon>Magnoliidae</taxon>
        <taxon>Piperales</taxon>
        <taxon>Aristolochiaceae</taxon>
        <taxon>Aristolochia</taxon>
    </lineage>
</organism>
<name>A0AAV7EKW3_ARIFI</name>
<dbReference type="GO" id="GO:0005524">
    <property type="term" value="F:ATP binding"/>
    <property type="evidence" value="ECO:0007669"/>
    <property type="project" value="UniProtKB-KW"/>
</dbReference>
<evidence type="ECO:0000256" key="6">
    <source>
        <dbReference type="ARBA" id="ARBA00022884"/>
    </source>
</evidence>
<evidence type="ECO:0000313" key="9">
    <source>
        <dbReference type="Proteomes" id="UP000825729"/>
    </source>
</evidence>
<comment type="caution">
    <text evidence="8">The sequence shown here is derived from an EMBL/GenBank/DDBJ whole genome shotgun (WGS) entry which is preliminary data.</text>
</comment>
<dbReference type="PANTHER" id="PTHR43052">
    <property type="match status" value="1"/>
</dbReference>
<keyword evidence="3" id="KW-0819">tRNA processing</keyword>
<evidence type="ECO:0000256" key="5">
    <source>
        <dbReference type="ARBA" id="ARBA00022840"/>
    </source>
</evidence>
<keyword evidence="2" id="KW-0808">Transferase</keyword>
<dbReference type="Gene3D" id="3.40.50.620">
    <property type="entry name" value="HUPs"/>
    <property type="match status" value="1"/>
</dbReference>
<evidence type="ECO:0000256" key="3">
    <source>
        <dbReference type="ARBA" id="ARBA00022694"/>
    </source>
</evidence>
<dbReference type="AlphaFoldDB" id="A0AAV7EKW3"/>
<dbReference type="InterPro" id="IPR014729">
    <property type="entry name" value="Rossmann-like_a/b/a_fold"/>
</dbReference>
<keyword evidence="7" id="KW-1015">Disulfide bond</keyword>
<keyword evidence="9" id="KW-1185">Reference proteome</keyword>
<keyword evidence="5" id="KW-0067">ATP-binding</keyword>
<keyword evidence="1" id="KW-0820">tRNA-binding</keyword>
<sequence>MERIIYYHSATSVLLQAGPREWTCSIEAMLRAMASLPPFSIASPNLRKSLCVFSLSNVLYPLKSVYSSRFFSVSSTLRQVPSSPLSGFDIQPYLSCSMPEKQLKVAVLLSGGVDSSVALRLLHAAGHSCTAYYFKIWFQVKDQMYFLSHLSQDQLKHLFPLGCIPKVKFSEFVAKHIGESEGVLLEAETGDFLGKHRCFWFHNNWLTTGYPNFHVYKRYCVIL</sequence>
<dbReference type="GO" id="GO:0008033">
    <property type="term" value="P:tRNA processing"/>
    <property type="evidence" value="ECO:0007669"/>
    <property type="project" value="UniProtKB-KW"/>
</dbReference>
<dbReference type="GO" id="GO:0000049">
    <property type="term" value="F:tRNA binding"/>
    <property type="evidence" value="ECO:0007669"/>
    <property type="project" value="UniProtKB-KW"/>
</dbReference>
<evidence type="ECO:0000256" key="7">
    <source>
        <dbReference type="ARBA" id="ARBA00023157"/>
    </source>
</evidence>
<protein>
    <submittedName>
        <fullName evidence="8">Uncharacterized protein</fullName>
    </submittedName>
</protein>
<dbReference type="PANTHER" id="PTHR43052:SF1">
    <property type="entry name" value="TRNA-5-TAURINOMETHYLURIDINE 2-SULFURTRANSFERASE"/>
    <property type="match status" value="1"/>
</dbReference>
<accession>A0AAV7EKW3</accession>
<evidence type="ECO:0000313" key="8">
    <source>
        <dbReference type="EMBL" id="KAG9449453.1"/>
    </source>
</evidence>
<dbReference type="Proteomes" id="UP000825729">
    <property type="component" value="Unassembled WGS sequence"/>
</dbReference>
<dbReference type="EMBL" id="JAINDJ010000004">
    <property type="protein sequence ID" value="KAG9449453.1"/>
    <property type="molecule type" value="Genomic_DNA"/>
</dbReference>